<dbReference type="Proteomes" id="UP001162164">
    <property type="component" value="Unassembled WGS sequence"/>
</dbReference>
<comment type="caution">
    <text evidence="4">The sequence shown here is derived from an EMBL/GenBank/DDBJ whole genome shotgun (WGS) entry which is preliminary data.</text>
</comment>
<dbReference type="PANTHER" id="PTHR14212">
    <property type="entry name" value="U4/U6-ASSOCIATED RNA SPLICING FACTOR-RELATED"/>
    <property type="match status" value="1"/>
</dbReference>
<feature type="domain" description="Pre-mRNA-splicing factor 3" evidence="3">
    <location>
        <begin position="25"/>
        <end position="78"/>
    </location>
</feature>
<evidence type="ECO:0000313" key="4">
    <source>
        <dbReference type="EMBL" id="KAJ8983033.1"/>
    </source>
</evidence>
<dbReference type="Pfam" id="PF08572">
    <property type="entry name" value="PRP3"/>
    <property type="match status" value="1"/>
</dbReference>
<dbReference type="InterPro" id="IPR027104">
    <property type="entry name" value="Prp3"/>
</dbReference>
<dbReference type="PANTHER" id="PTHR14212:SF0">
    <property type="entry name" value="U4_U6 SMALL NUCLEAR RIBONUCLEOPROTEIN PRP3"/>
    <property type="match status" value="1"/>
</dbReference>
<gene>
    <name evidence="4" type="ORF">NQ317_014330</name>
</gene>
<sequence>MRAMKREQFKSSSSDKHGEESSETRFIDPRIGLKPAVRNKRALRFHEPGKFQQLAERLRMKAQLEKLQNEISQIAKKDRNIFCHKTCIDSKK</sequence>
<protein>
    <recommendedName>
        <fullName evidence="3">Pre-mRNA-splicing factor 3 domain-containing protein</fullName>
    </recommendedName>
</protein>
<keyword evidence="5" id="KW-1185">Reference proteome</keyword>
<organism evidence="4 5">
    <name type="scientific">Molorchus minor</name>
    <dbReference type="NCBI Taxonomy" id="1323400"/>
    <lineage>
        <taxon>Eukaryota</taxon>
        <taxon>Metazoa</taxon>
        <taxon>Ecdysozoa</taxon>
        <taxon>Arthropoda</taxon>
        <taxon>Hexapoda</taxon>
        <taxon>Insecta</taxon>
        <taxon>Pterygota</taxon>
        <taxon>Neoptera</taxon>
        <taxon>Endopterygota</taxon>
        <taxon>Coleoptera</taxon>
        <taxon>Polyphaga</taxon>
        <taxon>Cucujiformia</taxon>
        <taxon>Chrysomeloidea</taxon>
        <taxon>Cerambycidae</taxon>
        <taxon>Lamiinae</taxon>
        <taxon>Monochamini</taxon>
        <taxon>Molorchus</taxon>
    </lineage>
</organism>
<dbReference type="EMBL" id="JAPWTJ010000097">
    <property type="protein sequence ID" value="KAJ8983033.1"/>
    <property type="molecule type" value="Genomic_DNA"/>
</dbReference>
<feature type="coiled-coil region" evidence="1">
    <location>
        <begin position="50"/>
        <end position="77"/>
    </location>
</feature>
<reference evidence="4" key="1">
    <citation type="journal article" date="2023" name="Insect Mol. Biol.">
        <title>Genome sequencing provides insights into the evolution of gene families encoding plant cell wall-degrading enzymes in longhorned beetles.</title>
        <authorList>
            <person name="Shin N.R."/>
            <person name="Okamura Y."/>
            <person name="Kirsch R."/>
            <person name="Pauchet Y."/>
        </authorList>
    </citation>
    <scope>NUCLEOTIDE SEQUENCE</scope>
    <source>
        <strain evidence="4">MMC_N1</strain>
    </source>
</reference>
<dbReference type="InterPro" id="IPR013881">
    <property type="entry name" value="Pre-mRNA_splic_Prp3_dom"/>
</dbReference>
<accession>A0ABQ9K0A1</accession>
<proteinExistence type="predicted"/>
<evidence type="ECO:0000256" key="1">
    <source>
        <dbReference type="SAM" id="Coils"/>
    </source>
</evidence>
<evidence type="ECO:0000259" key="3">
    <source>
        <dbReference type="Pfam" id="PF08572"/>
    </source>
</evidence>
<evidence type="ECO:0000313" key="5">
    <source>
        <dbReference type="Proteomes" id="UP001162164"/>
    </source>
</evidence>
<feature type="compositionally biased region" description="Basic and acidic residues" evidence="2">
    <location>
        <begin position="1"/>
        <end position="28"/>
    </location>
</feature>
<evidence type="ECO:0000256" key="2">
    <source>
        <dbReference type="SAM" id="MobiDB-lite"/>
    </source>
</evidence>
<name>A0ABQ9K0A1_9CUCU</name>
<keyword evidence="1" id="KW-0175">Coiled coil</keyword>
<feature type="region of interest" description="Disordered" evidence="2">
    <location>
        <begin position="1"/>
        <end position="30"/>
    </location>
</feature>